<sequence length="132" mass="15457">MKGENQIYTDFGKMYSDIDEAANNYYRIFLKEYLLNGRFPEIYTSEQTKNASCAKQLLTHMQLDCNPVRFFALLSTIGAALEMERPVPAFDFYTMFEGRSFIYSPYVNYYIDKKDILIATLEMFAQDEDVPQ</sequence>
<comment type="caution">
    <text evidence="1">The sequence shown here is derived from an EMBL/GenBank/DDBJ whole genome shotgun (WGS) entry which is preliminary data.</text>
</comment>
<dbReference type="Proteomes" id="UP000307841">
    <property type="component" value="Unassembled WGS sequence"/>
</dbReference>
<reference evidence="1 2" key="1">
    <citation type="submission" date="2019-04" db="EMBL/GenBank/DDBJ databases">
        <title>Whole genome sequencing of Brevibacillus sp. TGS2-1.</title>
        <authorList>
            <person name="Choi A."/>
        </authorList>
    </citation>
    <scope>NUCLEOTIDE SEQUENCE [LARGE SCALE GENOMIC DNA]</scope>
    <source>
        <strain evidence="1 2">TGS2-1</strain>
    </source>
</reference>
<proteinExistence type="predicted"/>
<accession>A0A4U2Y9P8</accession>
<evidence type="ECO:0000313" key="1">
    <source>
        <dbReference type="EMBL" id="TKI57428.1"/>
    </source>
</evidence>
<gene>
    <name evidence="1" type="ORF">E8L90_19310</name>
</gene>
<dbReference type="RefSeq" id="WP_137030868.1">
    <property type="nucleotide sequence ID" value="NZ_SZNK01000001.1"/>
</dbReference>
<protein>
    <submittedName>
        <fullName evidence="1">Uncharacterized protein</fullName>
    </submittedName>
</protein>
<organism evidence="1 2">
    <name type="scientific">Brevibacillus antibioticus</name>
    <dbReference type="NCBI Taxonomy" id="2570228"/>
    <lineage>
        <taxon>Bacteria</taxon>
        <taxon>Bacillati</taxon>
        <taxon>Bacillota</taxon>
        <taxon>Bacilli</taxon>
        <taxon>Bacillales</taxon>
        <taxon>Paenibacillaceae</taxon>
        <taxon>Brevibacillus</taxon>
    </lineage>
</organism>
<keyword evidence="2" id="KW-1185">Reference proteome</keyword>
<dbReference type="EMBL" id="SZNK01000001">
    <property type="protein sequence ID" value="TKI57428.1"/>
    <property type="molecule type" value="Genomic_DNA"/>
</dbReference>
<evidence type="ECO:0000313" key="2">
    <source>
        <dbReference type="Proteomes" id="UP000307841"/>
    </source>
</evidence>
<dbReference type="OrthoDB" id="2470202at2"/>
<dbReference type="AlphaFoldDB" id="A0A4U2Y9P8"/>
<name>A0A4U2Y9P8_9BACL</name>